<accession>A0AAN8WS00</accession>
<evidence type="ECO:0000256" key="1">
    <source>
        <dbReference type="ARBA" id="ARBA00022737"/>
    </source>
</evidence>
<dbReference type="InterPro" id="IPR013783">
    <property type="entry name" value="Ig-like_fold"/>
</dbReference>
<name>A0AAN8WS00_HALRR</name>
<dbReference type="Gene3D" id="2.60.40.10">
    <property type="entry name" value="Immunoglobulins"/>
    <property type="match status" value="2"/>
</dbReference>
<reference evidence="5 6" key="1">
    <citation type="submission" date="2023-11" db="EMBL/GenBank/DDBJ databases">
        <title>Halocaridina rubra genome assembly.</title>
        <authorList>
            <person name="Smith C."/>
        </authorList>
    </citation>
    <scope>NUCLEOTIDE SEQUENCE [LARGE SCALE GENOMIC DNA]</scope>
    <source>
        <strain evidence="5">EP-1</strain>
        <tissue evidence="5">Whole</tissue>
    </source>
</reference>
<keyword evidence="2" id="KW-1015">Disulfide bond</keyword>
<evidence type="ECO:0000313" key="6">
    <source>
        <dbReference type="Proteomes" id="UP001381693"/>
    </source>
</evidence>
<comment type="caution">
    <text evidence="5">The sequence shown here is derived from an EMBL/GenBank/DDBJ whole genome shotgun (WGS) entry which is preliminary data.</text>
</comment>
<evidence type="ECO:0000256" key="3">
    <source>
        <dbReference type="ARBA" id="ARBA00023319"/>
    </source>
</evidence>
<dbReference type="GO" id="GO:0043005">
    <property type="term" value="C:neuron projection"/>
    <property type="evidence" value="ECO:0007669"/>
    <property type="project" value="TreeGrafter"/>
</dbReference>
<dbReference type="InterPro" id="IPR036179">
    <property type="entry name" value="Ig-like_dom_sf"/>
</dbReference>
<dbReference type="InterPro" id="IPR003599">
    <property type="entry name" value="Ig_sub"/>
</dbReference>
<keyword evidence="3" id="KW-0393">Immunoglobulin domain</keyword>
<keyword evidence="6" id="KW-1185">Reference proteome</keyword>
<keyword evidence="1" id="KW-0677">Repeat</keyword>
<dbReference type="SUPFAM" id="SSF48726">
    <property type="entry name" value="Immunoglobulin"/>
    <property type="match status" value="2"/>
</dbReference>
<gene>
    <name evidence="5" type="ORF">SK128_020648</name>
</gene>
<dbReference type="PANTHER" id="PTHR12231:SF253">
    <property type="entry name" value="DPR-INTERACTING PROTEIN ETA, ISOFORM B-RELATED"/>
    <property type="match status" value="1"/>
</dbReference>
<dbReference type="InterPro" id="IPR051170">
    <property type="entry name" value="Neural/epithelial_adhesion"/>
</dbReference>
<dbReference type="InterPro" id="IPR013098">
    <property type="entry name" value="Ig_I-set"/>
</dbReference>
<feature type="domain" description="Ig-like" evidence="4">
    <location>
        <begin position="68"/>
        <end position="188"/>
    </location>
</feature>
<evidence type="ECO:0000256" key="2">
    <source>
        <dbReference type="ARBA" id="ARBA00023157"/>
    </source>
</evidence>
<feature type="domain" description="Ig-like" evidence="4">
    <location>
        <begin position="1"/>
        <end position="63"/>
    </location>
</feature>
<dbReference type="EMBL" id="JAXCGZ010017717">
    <property type="protein sequence ID" value="KAK7067783.1"/>
    <property type="molecule type" value="Genomic_DNA"/>
</dbReference>
<sequence>MSSSFLSVQVQWLRSDGLMPVGRSSVGVDWSLRISSLITEDQGVYVCQATNQAGSHAANTSLLVVEAPRVDGGPRPRIAVITPTHVRKISCPVSATPSPLIFWVKENHPLEESLHYTPRDSEGKGEWSYPGGQPEILVGEDSNFNVGSSDASVDTHHNLHVSSQQEGLWACMATNEGSARGQWEKTLFLETTNSGSISPLVLNPPSSTFMCPPPIQIGTNCDTYSGKIRMFRCIFVCI</sequence>
<proteinExistence type="predicted"/>
<evidence type="ECO:0000313" key="5">
    <source>
        <dbReference type="EMBL" id="KAK7067783.1"/>
    </source>
</evidence>
<protein>
    <recommendedName>
        <fullName evidence="4">Ig-like domain-containing protein</fullName>
    </recommendedName>
</protein>
<dbReference type="PROSITE" id="PS50835">
    <property type="entry name" value="IG_LIKE"/>
    <property type="match status" value="2"/>
</dbReference>
<evidence type="ECO:0000259" key="4">
    <source>
        <dbReference type="PROSITE" id="PS50835"/>
    </source>
</evidence>
<dbReference type="AlphaFoldDB" id="A0AAN8WS00"/>
<organism evidence="5 6">
    <name type="scientific">Halocaridina rubra</name>
    <name type="common">Hawaiian red shrimp</name>
    <dbReference type="NCBI Taxonomy" id="373956"/>
    <lineage>
        <taxon>Eukaryota</taxon>
        <taxon>Metazoa</taxon>
        <taxon>Ecdysozoa</taxon>
        <taxon>Arthropoda</taxon>
        <taxon>Crustacea</taxon>
        <taxon>Multicrustacea</taxon>
        <taxon>Malacostraca</taxon>
        <taxon>Eumalacostraca</taxon>
        <taxon>Eucarida</taxon>
        <taxon>Decapoda</taxon>
        <taxon>Pleocyemata</taxon>
        <taxon>Caridea</taxon>
        <taxon>Atyoidea</taxon>
        <taxon>Atyidae</taxon>
        <taxon>Halocaridina</taxon>
    </lineage>
</organism>
<dbReference type="Proteomes" id="UP001381693">
    <property type="component" value="Unassembled WGS sequence"/>
</dbReference>
<dbReference type="SMART" id="SM00409">
    <property type="entry name" value="IG"/>
    <property type="match status" value="2"/>
</dbReference>
<dbReference type="PANTHER" id="PTHR12231">
    <property type="entry name" value="CTX-RELATED TYPE I TRANSMEMBRANE PROTEIN"/>
    <property type="match status" value="1"/>
</dbReference>
<dbReference type="Pfam" id="PF07679">
    <property type="entry name" value="I-set"/>
    <property type="match status" value="1"/>
</dbReference>
<dbReference type="InterPro" id="IPR007110">
    <property type="entry name" value="Ig-like_dom"/>
</dbReference>